<evidence type="ECO:0000313" key="8">
    <source>
        <dbReference type="EMBL" id="KAG7192757.1"/>
    </source>
</evidence>
<dbReference type="GeneID" id="66114914"/>
<keyword evidence="2" id="KW-0808">Transferase</keyword>
<dbReference type="RefSeq" id="XP_043048307.1">
    <property type="nucleotide sequence ID" value="XM_043192335.1"/>
</dbReference>
<evidence type="ECO:0000256" key="4">
    <source>
        <dbReference type="ARBA" id="ARBA00022989"/>
    </source>
</evidence>
<dbReference type="PANTHER" id="PTHR13906:SF4">
    <property type="entry name" value="LYSOPHOSPHOLIPID ACYLTRANSFERASE 6"/>
    <property type="match status" value="1"/>
</dbReference>
<evidence type="ECO:0000256" key="5">
    <source>
        <dbReference type="ARBA" id="ARBA00023136"/>
    </source>
</evidence>
<dbReference type="EMBL" id="JAHMUF010000016">
    <property type="protein sequence ID" value="KAG7192757.1"/>
    <property type="molecule type" value="Genomic_DNA"/>
</dbReference>
<comment type="subcellular location">
    <subcellularLocation>
        <location evidence="1">Membrane</location>
        <topology evidence="1">Multi-pass membrane protein</topology>
    </subcellularLocation>
</comment>
<feature type="transmembrane region" description="Helical" evidence="7">
    <location>
        <begin position="447"/>
        <end position="468"/>
    </location>
</feature>
<sequence>MLGVFQDEIKQLLVSTGLDAGNLKILICAALSFPFSYIFKRLPDNNYRLKNLFNIGVSSFYIIGILNEWSGLWNLLFSALGCYFITRYVKTSTMPWINFIFLMSHLAYNHLKAQFFGQTAPDDVDITGAQMVMVMKLTAFGWNIYDGKQSLLSLSDYAKERKILKHPNILPYLGYVFFYASVLTGPAFDYADYDKFIHSTLFDDVPQDKRPGARKRRIPRSGKPALNKLLRGIFWAFLFVNSSKYLSLDYILNGQLFQEHNFIYRIFYMWGLGFTYRLKYYTIWSIAEGACILCGIGYNGYDSDTDSFKWDRVQNINEWAFETGQNVRACLEAWNMNTNKWLKNYVYVRIAKKGQKPGFKSTLFTFSTSAFWHGTCPGYYLTFIVGAFLQTLGKIYRRNFRPIFMEADGKTPKPTKVFYDIISYIITQLAFGYAVQPFVILDFGKSIYCWFTVYFWLHGIIGLTFFVFRGPYKKQVTQFLQRYHASAVIQEQKKKTSEPELTTDKNVEKNANEVAPVPKVIDKEQEVPTFGLPSIEDLEQYDKEEVQRELQEIGESWKSFRARRGSLKDDDFEGLREAYANFTAEMNDIFQHAKEDADPKKTE</sequence>
<evidence type="ECO:0000313" key="9">
    <source>
        <dbReference type="Proteomes" id="UP000790833"/>
    </source>
</evidence>
<dbReference type="InterPro" id="IPR004299">
    <property type="entry name" value="MBOAT_fam"/>
</dbReference>
<feature type="transmembrane region" description="Helical" evidence="7">
    <location>
        <begin position="378"/>
        <end position="396"/>
    </location>
</feature>
<dbReference type="GO" id="GO:0003841">
    <property type="term" value="F:1-acylglycerol-3-phosphate O-acyltransferase activity"/>
    <property type="evidence" value="ECO:0007669"/>
    <property type="project" value="TreeGrafter"/>
</dbReference>
<dbReference type="GO" id="GO:0016020">
    <property type="term" value="C:membrane"/>
    <property type="evidence" value="ECO:0007669"/>
    <property type="project" value="UniProtKB-SubCell"/>
</dbReference>
<feature type="transmembrane region" description="Helical" evidence="7">
    <location>
        <begin position="233"/>
        <end position="257"/>
    </location>
</feature>
<keyword evidence="6 8" id="KW-0012">Acyltransferase</keyword>
<accession>A0A9P7V7P7</accession>
<feature type="transmembrane region" description="Helical" evidence="7">
    <location>
        <begin position="51"/>
        <end position="66"/>
    </location>
</feature>
<protein>
    <submittedName>
        <fullName evidence="8">Lysophospholipid acyltransferase</fullName>
    </submittedName>
</protein>
<dbReference type="PANTHER" id="PTHR13906">
    <property type="entry name" value="PORCUPINE"/>
    <property type="match status" value="1"/>
</dbReference>
<dbReference type="GO" id="GO:0030258">
    <property type="term" value="P:lipid modification"/>
    <property type="evidence" value="ECO:0007669"/>
    <property type="project" value="TreeGrafter"/>
</dbReference>
<dbReference type="GO" id="GO:0046474">
    <property type="term" value="P:glycerophospholipid biosynthetic process"/>
    <property type="evidence" value="ECO:0007669"/>
    <property type="project" value="TreeGrafter"/>
</dbReference>
<dbReference type="InterPro" id="IPR049941">
    <property type="entry name" value="LPLAT_7/PORCN-like"/>
</dbReference>
<evidence type="ECO:0000256" key="6">
    <source>
        <dbReference type="ARBA" id="ARBA00023315"/>
    </source>
</evidence>
<keyword evidence="4 7" id="KW-1133">Transmembrane helix</keyword>
<organism evidence="8 9">
    <name type="scientific">Scheffersomyces spartinae</name>
    <dbReference type="NCBI Taxonomy" id="45513"/>
    <lineage>
        <taxon>Eukaryota</taxon>
        <taxon>Fungi</taxon>
        <taxon>Dikarya</taxon>
        <taxon>Ascomycota</taxon>
        <taxon>Saccharomycotina</taxon>
        <taxon>Pichiomycetes</taxon>
        <taxon>Debaryomycetaceae</taxon>
        <taxon>Scheffersomyces</taxon>
    </lineage>
</organism>
<dbReference type="AlphaFoldDB" id="A0A9P7V7P7"/>
<evidence type="ECO:0000256" key="1">
    <source>
        <dbReference type="ARBA" id="ARBA00004141"/>
    </source>
</evidence>
<reference evidence="8" key="1">
    <citation type="submission" date="2021-03" db="EMBL/GenBank/DDBJ databases">
        <authorList>
            <person name="Palmer J.M."/>
        </authorList>
    </citation>
    <scope>NUCLEOTIDE SEQUENCE</scope>
    <source>
        <strain evidence="8">ARV_011</strain>
    </source>
</reference>
<feature type="transmembrane region" description="Helical" evidence="7">
    <location>
        <begin position="278"/>
        <end position="298"/>
    </location>
</feature>
<dbReference type="OrthoDB" id="286734at2759"/>
<name>A0A9P7V7P7_9ASCO</name>
<feature type="transmembrane region" description="Helical" evidence="7">
    <location>
        <begin position="169"/>
        <end position="188"/>
    </location>
</feature>
<keyword evidence="9" id="KW-1185">Reference proteome</keyword>
<gene>
    <name evidence="8" type="primary">ALE1</name>
    <name evidence="8" type="ORF">KQ657_001540</name>
</gene>
<proteinExistence type="predicted"/>
<evidence type="ECO:0000256" key="3">
    <source>
        <dbReference type="ARBA" id="ARBA00022692"/>
    </source>
</evidence>
<dbReference type="Proteomes" id="UP000790833">
    <property type="component" value="Unassembled WGS sequence"/>
</dbReference>
<dbReference type="GO" id="GO:0047184">
    <property type="term" value="F:1-acylglycerophosphocholine O-acyltransferase activity"/>
    <property type="evidence" value="ECO:0007669"/>
    <property type="project" value="TreeGrafter"/>
</dbReference>
<comment type="caution">
    <text evidence="8">The sequence shown here is derived from an EMBL/GenBank/DDBJ whole genome shotgun (WGS) entry which is preliminary data.</text>
</comment>
<dbReference type="GO" id="GO:0005783">
    <property type="term" value="C:endoplasmic reticulum"/>
    <property type="evidence" value="ECO:0007669"/>
    <property type="project" value="TreeGrafter"/>
</dbReference>
<keyword evidence="3 7" id="KW-0812">Transmembrane</keyword>
<keyword evidence="5 7" id="KW-0472">Membrane</keyword>
<evidence type="ECO:0000256" key="2">
    <source>
        <dbReference type="ARBA" id="ARBA00022679"/>
    </source>
</evidence>
<feature type="transmembrane region" description="Helical" evidence="7">
    <location>
        <begin position="417"/>
        <end position="435"/>
    </location>
</feature>
<evidence type="ECO:0000256" key="7">
    <source>
        <dbReference type="SAM" id="Phobius"/>
    </source>
</evidence>
<feature type="transmembrane region" description="Helical" evidence="7">
    <location>
        <begin position="20"/>
        <end position="39"/>
    </location>
</feature>
<dbReference type="Pfam" id="PF03062">
    <property type="entry name" value="MBOAT"/>
    <property type="match status" value="1"/>
</dbReference>